<dbReference type="KEGG" id="sutt:SUTMEG_08990"/>
<dbReference type="Pfam" id="PF19700">
    <property type="entry name" value="DUF6198"/>
    <property type="match status" value="1"/>
</dbReference>
<feature type="chain" id="PRO_5016425150" description="YitT family protein" evidence="2">
    <location>
        <begin position="24"/>
        <end position="226"/>
    </location>
</feature>
<keyword evidence="2" id="KW-0732">Signal</keyword>
<proteinExistence type="predicted"/>
<keyword evidence="1" id="KW-0812">Transmembrane</keyword>
<dbReference type="RefSeq" id="WP_123957638.1">
    <property type="nucleotide sequence ID" value="NZ_AP018786.1"/>
</dbReference>
<dbReference type="OrthoDB" id="87655at2"/>
<dbReference type="PANTHER" id="PTHR40078:SF1">
    <property type="entry name" value="INTEGRAL MEMBRANE PROTEIN"/>
    <property type="match status" value="1"/>
</dbReference>
<feature type="transmembrane region" description="Helical" evidence="1">
    <location>
        <begin position="50"/>
        <end position="74"/>
    </location>
</feature>
<feature type="signal peptide" evidence="2">
    <location>
        <begin position="1"/>
        <end position="23"/>
    </location>
</feature>
<accession>A0A2Z6ID33</accession>
<feature type="transmembrane region" description="Helical" evidence="1">
    <location>
        <begin position="86"/>
        <end position="106"/>
    </location>
</feature>
<dbReference type="Proteomes" id="UP000271003">
    <property type="component" value="Chromosome"/>
</dbReference>
<sequence length="226" mass="23399">MPATAPASLLFRIPLLVCGMAAAASGIAAVTTAGLGTTPISTLPLAVAEIFGMTFGTGTFIVNVGFVLGQVLLLQRHFPLANLLQIPVVLLFSVFIDGAMALFGRIALPDAYAAHLGLSLFGNCLMAIGIVMQIRSKTLVQPGEGIVLAASFVLRRPFGTLKVANDVSLVAASALLAWSTLGHTVAIREGTLVSAVLVGLLVKAIERLLGSGRKAEEEGKPALERD</sequence>
<name>A0A2Z6ID33_9BURK</name>
<dbReference type="EMBL" id="AP018786">
    <property type="protein sequence ID" value="BBF23008.1"/>
    <property type="molecule type" value="Genomic_DNA"/>
</dbReference>
<dbReference type="AlphaFoldDB" id="A0A2Z6ID33"/>
<protein>
    <recommendedName>
        <fullName evidence="5">YitT family protein</fullName>
    </recommendedName>
</protein>
<keyword evidence="1" id="KW-1133">Transmembrane helix</keyword>
<keyword evidence="4" id="KW-1185">Reference proteome</keyword>
<evidence type="ECO:0000313" key="3">
    <source>
        <dbReference type="EMBL" id="BBF23008.1"/>
    </source>
</evidence>
<reference evidence="3 4" key="1">
    <citation type="journal article" date="2018" name="Int. J. Syst. Evol. Microbiol.">
        <title>Mesosutterella multiformis gen. nov., sp. nov., a member of the family Sutterellaceae and Sutterella megalosphaeroides sp. nov., isolated from human faeces.</title>
        <authorList>
            <person name="Sakamoto M."/>
            <person name="Ikeyama N."/>
            <person name="Kunihiro T."/>
            <person name="Iino T."/>
            <person name="Yuki M."/>
            <person name="Ohkuma M."/>
        </authorList>
    </citation>
    <scope>NUCLEOTIDE SEQUENCE [LARGE SCALE GENOMIC DNA]</scope>
    <source>
        <strain evidence="3 4">6FBBBH3</strain>
    </source>
</reference>
<keyword evidence="1" id="KW-0472">Membrane</keyword>
<gene>
    <name evidence="3" type="ORF">SUTMEG_08990</name>
</gene>
<dbReference type="InterPro" id="IPR038750">
    <property type="entry name" value="YczE/YyaS-like"/>
</dbReference>
<organism evidence="3 4">
    <name type="scientific">Sutterella megalosphaeroides</name>
    <dbReference type="NCBI Taxonomy" id="2494234"/>
    <lineage>
        <taxon>Bacteria</taxon>
        <taxon>Pseudomonadati</taxon>
        <taxon>Pseudomonadota</taxon>
        <taxon>Betaproteobacteria</taxon>
        <taxon>Burkholderiales</taxon>
        <taxon>Sutterellaceae</taxon>
        <taxon>Sutterella</taxon>
    </lineage>
</organism>
<dbReference type="PANTHER" id="PTHR40078">
    <property type="entry name" value="INTEGRAL MEMBRANE PROTEIN-RELATED"/>
    <property type="match status" value="1"/>
</dbReference>
<evidence type="ECO:0000313" key="4">
    <source>
        <dbReference type="Proteomes" id="UP000271003"/>
    </source>
</evidence>
<feature type="transmembrane region" description="Helical" evidence="1">
    <location>
        <begin position="112"/>
        <end position="132"/>
    </location>
</feature>
<evidence type="ECO:0000256" key="1">
    <source>
        <dbReference type="SAM" id="Phobius"/>
    </source>
</evidence>
<evidence type="ECO:0008006" key="5">
    <source>
        <dbReference type="Google" id="ProtNLM"/>
    </source>
</evidence>
<evidence type="ECO:0000256" key="2">
    <source>
        <dbReference type="SAM" id="SignalP"/>
    </source>
</evidence>